<organism evidence="1">
    <name type="scientific">bioreactor metagenome</name>
    <dbReference type="NCBI Taxonomy" id="1076179"/>
    <lineage>
        <taxon>unclassified sequences</taxon>
        <taxon>metagenomes</taxon>
        <taxon>ecological metagenomes</taxon>
    </lineage>
</organism>
<sequence>MRPVAWTQPKRGRREQTMKRNIYYQGIPNKKWGIWNGQRGCFQFGICEDTPMLAEARLFQKIGGDAKKYKFEPRQLSAAAVLLERAGA</sequence>
<dbReference type="AlphaFoldDB" id="A0A644YWE5"/>
<reference evidence="1" key="1">
    <citation type="submission" date="2019-08" db="EMBL/GenBank/DDBJ databases">
        <authorList>
            <person name="Kucharzyk K."/>
            <person name="Murdoch R.W."/>
            <person name="Higgins S."/>
            <person name="Loffler F."/>
        </authorList>
    </citation>
    <scope>NUCLEOTIDE SEQUENCE</scope>
</reference>
<comment type="caution">
    <text evidence="1">The sequence shown here is derived from an EMBL/GenBank/DDBJ whole genome shotgun (WGS) entry which is preliminary data.</text>
</comment>
<accession>A0A644YWE5</accession>
<gene>
    <name evidence="1" type="ORF">SDC9_78730</name>
</gene>
<dbReference type="EMBL" id="VSSQ01006289">
    <property type="protein sequence ID" value="MPM32171.1"/>
    <property type="molecule type" value="Genomic_DNA"/>
</dbReference>
<evidence type="ECO:0000313" key="1">
    <source>
        <dbReference type="EMBL" id="MPM32171.1"/>
    </source>
</evidence>
<name>A0A644YWE5_9ZZZZ</name>
<proteinExistence type="predicted"/>
<protein>
    <submittedName>
        <fullName evidence="1">Uncharacterized protein</fullName>
    </submittedName>
</protein>